<dbReference type="Pfam" id="PF13585">
    <property type="entry name" value="CHU_C"/>
    <property type="match status" value="1"/>
</dbReference>
<dbReference type="EMBL" id="BMFQ01000004">
    <property type="protein sequence ID" value="GGG57332.1"/>
    <property type="molecule type" value="Genomic_DNA"/>
</dbReference>
<gene>
    <name evidence="2" type="ORF">GCM10010976_30210</name>
</gene>
<reference evidence="2" key="2">
    <citation type="submission" date="2020-09" db="EMBL/GenBank/DDBJ databases">
        <authorList>
            <person name="Sun Q."/>
            <person name="Zhou Y."/>
        </authorList>
    </citation>
    <scope>NUCLEOTIDE SEQUENCE</scope>
    <source>
        <strain evidence="2">CGMCC 1.12751</strain>
    </source>
</reference>
<comment type="caution">
    <text evidence="2">The sequence shown here is derived from an EMBL/GenBank/DDBJ whole genome shotgun (WGS) entry which is preliminary data.</text>
</comment>
<feature type="chain" id="PRO_5037342392" evidence="1">
    <location>
        <begin position="22"/>
        <end position="816"/>
    </location>
</feature>
<accession>A0A917LTR3</accession>
<dbReference type="RefSeq" id="WP_188466385.1">
    <property type="nucleotide sequence ID" value="NZ_BMFQ01000004.1"/>
</dbReference>
<dbReference type="InterPro" id="IPR026341">
    <property type="entry name" value="T9SS_type_B"/>
</dbReference>
<evidence type="ECO:0000313" key="3">
    <source>
        <dbReference type="Proteomes" id="UP000625976"/>
    </source>
</evidence>
<name>A0A917LTR3_9FLAO</name>
<proteinExistence type="predicted"/>
<reference evidence="2" key="1">
    <citation type="journal article" date="2014" name="Int. J. Syst. Evol. Microbiol.">
        <title>Complete genome sequence of Corynebacterium casei LMG S-19264T (=DSM 44701T), isolated from a smear-ripened cheese.</title>
        <authorList>
            <consortium name="US DOE Joint Genome Institute (JGI-PGF)"/>
            <person name="Walter F."/>
            <person name="Albersmeier A."/>
            <person name="Kalinowski J."/>
            <person name="Ruckert C."/>
        </authorList>
    </citation>
    <scope>NUCLEOTIDE SEQUENCE</scope>
    <source>
        <strain evidence="2">CGMCC 1.12751</strain>
    </source>
</reference>
<evidence type="ECO:0000256" key="1">
    <source>
        <dbReference type="SAM" id="SignalP"/>
    </source>
</evidence>
<dbReference type="NCBIfam" id="TIGR04131">
    <property type="entry name" value="Bac_Flav_CTERM"/>
    <property type="match status" value="1"/>
</dbReference>
<organism evidence="2 3">
    <name type="scientific">Bizionia arctica</name>
    <dbReference type="NCBI Taxonomy" id="1495645"/>
    <lineage>
        <taxon>Bacteria</taxon>
        <taxon>Pseudomonadati</taxon>
        <taxon>Bacteroidota</taxon>
        <taxon>Flavobacteriia</taxon>
        <taxon>Flavobacteriales</taxon>
        <taxon>Flavobacteriaceae</taxon>
        <taxon>Bizionia</taxon>
    </lineage>
</organism>
<evidence type="ECO:0000313" key="2">
    <source>
        <dbReference type="EMBL" id="GGG57332.1"/>
    </source>
</evidence>
<protein>
    <submittedName>
        <fullName evidence="2">T9SS C-terminal target domain-containing protein</fullName>
    </submittedName>
</protein>
<dbReference type="AlphaFoldDB" id="A0A917LTR3"/>
<keyword evidence="1" id="KW-0732">Signal</keyword>
<feature type="signal peptide" evidence="1">
    <location>
        <begin position="1"/>
        <end position="21"/>
    </location>
</feature>
<dbReference type="Proteomes" id="UP000625976">
    <property type="component" value="Unassembled WGS sequence"/>
</dbReference>
<keyword evidence="3" id="KW-1185">Reference proteome</keyword>
<sequence length="816" mass="90013">MKLIKSILFIFFLVSHLHIVAQQPTDCIDAVIVCGNSAINLNVNGIGIQELYGSNTCQSLENNSIWLQVTLITDGTLGFTLKPESRSIQEDYDFFVFGPNVPCNNIGQAIRCSTTNPEASGQANNFTGMNETETDTAEGPSEFGNSFVQWLDVSAGDTYFIVIDRPIGNSPFTLQWSGTAEFSSPPINETGSPEALNLEACDTVAPFDDGKSQFNLELNTSSIIGSQIDVAVTYHSNESDANLNINLLNSPYTSTSISQTIYSRLTNTITGCFEVIPFELSVTSPDFAQPSDFIVCDNYEDGDATNGQVIFDLLSKNSEVLNGQNPADFNISYHKLQTEAETDANPLAYLYPNSTPNMQQIYVRIEDANNTNCASITTLNLEVLVVPNSYNTTLLQCDVDGLNDGRTYFNLNEANSELTGDVGNLSTAFYLSFSDAEISNSPLNAGNYNNTFNPQIVFAQVIDNATGCFSIAQLSLQVSITQLLDYQSPLVCDEMDSEDGINTFNLNDFVVAMQTENNITFPITFYENYQDALLEQNELSSPYNNTIPYNQTLYARAENDNACYGISKVYLTINQLPELEEDETVLYCLNTYPQTIPLEAGILNDSTVNYTYLWSNGETSETIQINETGVYTVTATNSFGCSKSRNITVDPSDIATFNDIIVADASENNTITVLVSGEGTYEYALYNQDGLYASYQTSNTFYNIYGGIYSVAVRDIKNNCGIVTQNVSVIGFPKIFTPNGDGYNDTWNIEGVSNVFQANTMIRIFDRYGKLVKQINPLGEGWDGTFNGAILPADDYWFSVILQDGREYQSHFSLKR</sequence>